<dbReference type="AlphaFoldDB" id="A0AAN9INN5"/>
<keyword evidence="2" id="KW-1185">Reference proteome</keyword>
<sequence length="77" mass="8804">MSVLPEEPGMSCTRSYPTYHLVIPFIHVANCCNKSTETAEYHCCCNCNLRCFPCKKAPNVNDCKVVVKFLRRLCLFI</sequence>
<dbReference type="Proteomes" id="UP001372338">
    <property type="component" value="Unassembled WGS sequence"/>
</dbReference>
<name>A0AAN9INN5_CROPI</name>
<evidence type="ECO:0000313" key="2">
    <source>
        <dbReference type="Proteomes" id="UP001372338"/>
    </source>
</evidence>
<organism evidence="1 2">
    <name type="scientific">Crotalaria pallida</name>
    <name type="common">Smooth rattlebox</name>
    <name type="synonym">Crotalaria striata</name>
    <dbReference type="NCBI Taxonomy" id="3830"/>
    <lineage>
        <taxon>Eukaryota</taxon>
        <taxon>Viridiplantae</taxon>
        <taxon>Streptophyta</taxon>
        <taxon>Embryophyta</taxon>
        <taxon>Tracheophyta</taxon>
        <taxon>Spermatophyta</taxon>
        <taxon>Magnoliopsida</taxon>
        <taxon>eudicotyledons</taxon>
        <taxon>Gunneridae</taxon>
        <taxon>Pentapetalae</taxon>
        <taxon>rosids</taxon>
        <taxon>fabids</taxon>
        <taxon>Fabales</taxon>
        <taxon>Fabaceae</taxon>
        <taxon>Papilionoideae</taxon>
        <taxon>50 kb inversion clade</taxon>
        <taxon>genistoids sensu lato</taxon>
        <taxon>core genistoids</taxon>
        <taxon>Crotalarieae</taxon>
        <taxon>Crotalaria</taxon>
    </lineage>
</organism>
<protein>
    <submittedName>
        <fullName evidence="1">Uncharacterized protein</fullName>
    </submittedName>
</protein>
<comment type="caution">
    <text evidence="1">The sequence shown here is derived from an EMBL/GenBank/DDBJ whole genome shotgun (WGS) entry which is preliminary data.</text>
</comment>
<dbReference type="EMBL" id="JAYWIO010000002">
    <property type="protein sequence ID" value="KAK7283388.1"/>
    <property type="molecule type" value="Genomic_DNA"/>
</dbReference>
<proteinExistence type="predicted"/>
<evidence type="ECO:0000313" key="1">
    <source>
        <dbReference type="EMBL" id="KAK7283388.1"/>
    </source>
</evidence>
<accession>A0AAN9INN5</accession>
<reference evidence="1 2" key="1">
    <citation type="submission" date="2024-01" db="EMBL/GenBank/DDBJ databases">
        <title>The genomes of 5 underutilized Papilionoideae crops provide insights into root nodulation and disease resistanc.</title>
        <authorList>
            <person name="Yuan L."/>
        </authorList>
    </citation>
    <scope>NUCLEOTIDE SEQUENCE [LARGE SCALE GENOMIC DNA]</scope>
    <source>
        <strain evidence="1">ZHUSHIDOU_FW_LH</strain>
        <tissue evidence="1">Leaf</tissue>
    </source>
</reference>
<gene>
    <name evidence="1" type="ORF">RIF29_12869</name>
</gene>